<reference evidence="2" key="2">
    <citation type="submission" date="2023-06" db="EMBL/GenBank/DDBJ databases">
        <authorList>
            <consortium name="Lawrence Berkeley National Laboratory"/>
            <person name="Haridas S."/>
            <person name="Hensen N."/>
            <person name="Bonometti L."/>
            <person name="Westerberg I."/>
            <person name="Brannstrom I.O."/>
            <person name="Guillou S."/>
            <person name="Cros-Aarteil S."/>
            <person name="Calhoun S."/>
            <person name="Kuo A."/>
            <person name="Mondo S."/>
            <person name="Pangilinan J."/>
            <person name="Riley R."/>
            <person name="Labutti K."/>
            <person name="Andreopoulos B."/>
            <person name="Lipzen A."/>
            <person name="Chen C."/>
            <person name="Yanf M."/>
            <person name="Daum C."/>
            <person name="Ng V."/>
            <person name="Clum A."/>
            <person name="Steindorff A."/>
            <person name="Ohm R."/>
            <person name="Martin F."/>
            <person name="Silar P."/>
            <person name="Natvig D."/>
            <person name="Lalanne C."/>
            <person name="Gautier V."/>
            <person name="Ament-Velasquez S.L."/>
            <person name="Kruys A."/>
            <person name="Hutchinson M.I."/>
            <person name="Powell A.J."/>
            <person name="Barry K."/>
            <person name="Miller A.N."/>
            <person name="Grigoriev I.V."/>
            <person name="Debuchy R."/>
            <person name="Gladieux P."/>
            <person name="Thoren M.H."/>
            <person name="Johannesson H."/>
        </authorList>
    </citation>
    <scope>NUCLEOTIDE SEQUENCE</scope>
    <source>
        <strain evidence="2">SMH4131-1</strain>
    </source>
</reference>
<dbReference type="EMBL" id="JAUEPO010000004">
    <property type="protein sequence ID" value="KAK3323639.1"/>
    <property type="molecule type" value="Genomic_DNA"/>
</dbReference>
<evidence type="ECO:0000313" key="3">
    <source>
        <dbReference type="Proteomes" id="UP001286456"/>
    </source>
</evidence>
<feature type="region of interest" description="Disordered" evidence="1">
    <location>
        <begin position="238"/>
        <end position="279"/>
    </location>
</feature>
<comment type="caution">
    <text evidence="2">The sequence shown here is derived from an EMBL/GenBank/DDBJ whole genome shotgun (WGS) entry which is preliminary data.</text>
</comment>
<feature type="compositionally biased region" description="Basic and acidic residues" evidence="1">
    <location>
        <begin position="119"/>
        <end position="128"/>
    </location>
</feature>
<dbReference type="AlphaFoldDB" id="A0AAE0IEQ1"/>
<sequence length="279" mass="31743">MSPLSEHRKKLFSPVNGSQECPRPPNNHTRGALSGWDTSLPDLRPRVSTMKSVERPGANANPFQDVRPVRHQRQHADSQPYGFDLRGALDAKTNQLKAVSAADREAEEGEGVYRSVRPLQEKSPKFSDVEEASITFEVYEEPELDGGNAGYGKPAYPPSSPSSRKEPKSVPIKRHATNKEHRIRRGPFLVLDKTPPYKKLKRDPDSEKAKYRDGDGFSEHERMLFGMIPMAKRKQLDLTQTKTQQKAPTERHRIPLPHTTHRNLQRKAGAKRNEYERRV</sequence>
<evidence type="ECO:0000256" key="1">
    <source>
        <dbReference type="SAM" id="MobiDB-lite"/>
    </source>
</evidence>
<gene>
    <name evidence="2" type="ORF">B0T19DRAFT_485983</name>
</gene>
<organism evidence="2 3">
    <name type="scientific">Cercophora scortea</name>
    <dbReference type="NCBI Taxonomy" id="314031"/>
    <lineage>
        <taxon>Eukaryota</taxon>
        <taxon>Fungi</taxon>
        <taxon>Dikarya</taxon>
        <taxon>Ascomycota</taxon>
        <taxon>Pezizomycotina</taxon>
        <taxon>Sordariomycetes</taxon>
        <taxon>Sordariomycetidae</taxon>
        <taxon>Sordariales</taxon>
        <taxon>Lasiosphaeriaceae</taxon>
        <taxon>Cercophora</taxon>
    </lineage>
</organism>
<feature type="region of interest" description="Disordered" evidence="1">
    <location>
        <begin position="1"/>
        <end position="83"/>
    </location>
</feature>
<reference evidence="2" key="1">
    <citation type="journal article" date="2023" name="Mol. Phylogenet. Evol.">
        <title>Genome-scale phylogeny and comparative genomics of the fungal order Sordariales.</title>
        <authorList>
            <person name="Hensen N."/>
            <person name="Bonometti L."/>
            <person name="Westerberg I."/>
            <person name="Brannstrom I.O."/>
            <person name="Guillou S."/>
            <person name="Cros-Aarteil S."/>
            <person name="Calhoun S."/>
            <person name="Haridas S."/>
            <person name="Kuo A."/>
            <person name="Mondo S."/>
            <person name="Pangilinan J."/>
            <person name="Riley R."/>
            <person name="LaButti K."/>
            <person name="Andreopoulos B."/>
            <person name="Lipzen A."/>
            <person name="Chen C."/>
            <person name="Yan M."/>
            <person name="Daum C."/>
            <person name="Ng V."/>
            <person name="Clum A."/>
            <person name="Steindorff A."/>
            <person name="Ohm R.A."/>
            <person name="Martin F."/>
            <person name="Silar P."/>
            <person name="Natvig D.O."/>
            <person name="Lalanne C."/>
            <person name="Gautier V."/>
            <person name="Ament-Velasquez S.L."/>
            <person name="Kruys A."/>
            <person name="Hutchinson M.I."/>
            <person name="Powell A.J."/>
            <person name="Barry K."/>
            <person name="Miller A.N."/>
            <person name="Grigoriev I.V."/>
            <person name="Debuchy R."/>
            <person name="Gladieux P."/>
            <person name="Hiltunen Thoren M."/>
            <person name="Johannesson H."/>
        </authorList>
    </citation>
    <scope>NUCLEOTIDE SEQUENCE</scope>
    <source>
        <strain evidence="2">SMH4131-1</strain>
    </source>
</reference>
<feature type="compositionally biased region" description="Basic residues" evidence="1">
    <location>
        <begin position="259"/>
        <end position="270"/>
    </location>
</feature>
<proteinExistence type="predicted"/>
<dbReference type="Proteomes" id="UP001286456">
    <property type="component" value="Unassembled WGS sequence"/>
</dbReference>
<feature type="compositionally biased region" description="Basic residues" evidence="1">
    <location>
        <begin position="171"/>
        <end position="185"/>
    </location>
</feature>
<name>A0AAE0IEQ1_9PEZI</name>
<keyword evidence="3" id="KW-1185">Reference proteome</keyword>
<feature type="compositionally biased region" description="Basic and acidic residues" evidence="1">
    <location>
        <begin position="202"/>
        <end position="217"/>
    </location>
</feature>
<feature type="region of interest" description="Disordered" evidence="1">
    <location>
        <begin position="99"/>
        <end position="217"/>
    </location>
</feature>
<evidence type="ECO:0000313" key="2">
    <source>
        <dbReference type="EMBL" id="KAK3323639.1"/>
    </source>
</evidence>
<accession>A0AAE0IEQ1</accession>
<protein>
    <submittedName>
        <fullName evidence="2">Uncharacterized protein</fullName>
    </submittedName>
</protein>